<comment type="caution">
    <text evidence="6">The sequence shown here is derived from an EMBL/GenBank/DDBJ whole genome shotgun (WGS) entry which is preliminary data.</text>
</comment>
<protein>
    <submittedName>
        <fullName evidence="6">Chondroitin AC/alginate lyase</fullName>
    </submittedName>
</protein>
<keyword evidence="2 6" id="KW-0456">Lyase</keyword>
<evidence type="ECO:0000256" key="2">
    <source>
        <dbReference type="ARBA" id="ARBA00023239"/>
    </source>
</evidence>
<name>A0AAD7HX70_9AGAR</name>
<evidence type="ECO:0000256" key="4">
    <source>
        <dbReference type="SAM" id="SignalP"/>
    </source>
</evidence>
<dbReference type="Pfam" id="PF05426">
    <property type="entry name" value="Alginate_lyase"/>
    <property type="match status" value="1"/>
</dbReference>
<evidence type="ECO:0000313" key="7">
    <source>
        <dbReference type="Proteomes" id="UP001215598"/>
    </source>
</evidence>
<dbReference type="SUPFAM" id="SSF48230">
    <property type="entry name" value="Chondroitin AC/alginate lyase"/>
    <property type="match status" value="1"/>
</dbReference>
<evidence type="ECO:0000256" key="3">
    <source>
        <dbReference type="SAM" id="MobiDB-lite"/>
    </source>
</evidence>
<organism evidence="6 7">
    <name type="scientific">Mycena metata</name>
    <dbReference type="NCBI Taxonomy" id="1033252"/>
    <lineage>
        <taxon>Eukaryota</taxon>
        <taxon>Fungi</taxon>
        <taxon>Dikarya</taxon>
        <taxon>Basidiomycota</taxon>
        <taxon>Agaricomycotina</taxon>
        <taxon>Agaricomycetes</taxon>
        <taxon>Agaricomycetidae</taxon>
        <taxon>Agaricales</taxon>
        <taxon>Marasmiineae</taxon>
        <taxon>Mycenaceae</taxon>
        <taxon>Mycena</taxon>
    </lineage>
</organism>
<dbReference type="GO" id="GO:0042597">
    <property type="term" value="C:periplasmic space"/>
    <property type="evidence" value="ECO:0007669"/>
    <property type="project" value="InterPro"/>
</dbReference>
<keyword evidence="1 4" id="KW-0732">Signal</keyword>
<dbReference type="GO" id="GO:0016829">
    <property type="term" value="F:lyase activity"/>
    <property type="evidence" value="ECO:0007669"/>
    <property type="project" value="UniProtKB-KW"/>
</dbReference>
<reference evidence="6" key="1">
    <citation type="submission" date="2023-03" db="EMBL/GenBank/DDBJ databases">
        <title>Massive genome expansion in bonnet fungi (Mycena s.s.) driven by repeated elements and novel gene families across ecological guilds.</title>
        <authorList>
            <consortium name="Lawrence Berkeley National Laboratory"/>
            <person name="Harder C.B."/>
            <person name="Miyauchi S."/>
            <person name="Viragh M."/>
            <person name="Kuo A."/>
            <person name="Thoen E."/>
            <person name="Andreopoulos B."/>
            <person name="Lu D."/>
            <person name="Skrede I."/>
            <person name="Drula E."/>
            <person name="Henrissat B."/>
            <person name="Morin E."/>
            <person name="Kohler A."/>
            <person name="Barry K."/>
            <person name="LaButti K."/>
            <person name="Morin E."/>
            <person name="Salamov A."/>
            <person name="Lipzen A."/>
            <person name="Mereny Z."/>
            <person name="Hegedus B."/>
            <person name="Baldrian P."/>
            <person name="Stursova M."/>
            <person name="Weitz H."/>
            <person name="Taylor A."/>
            <person name="Grigoriev I.V."/>
            <person name="Nagy L.G."/>
            <person name="Martin F."/>
            <person name="Kauserud H."/>
        </authorList>
    </citation>
    <scope>NUCLEOTIDE SEQUENCE</scope>
    <source>
        <strain evidence="6">CBHHK182m</strain>
    </source>
</reference>
<feature type="compositionally biased region" description="Low complexity" evidence="3">
    <location>
        <begin position="436"/>
        <end position="459"/>
    </location>
</feature>
<dbReference type="InterPro" id="IPR008929">
    <property type="entry name" value="Chondroitin_lyas"/>
</dbReference>
<feature type="chain" id="PRO_5041960369" evidence="4">
    <location>
        <begin position="30"/>
        <end position="481"/>
    </location>
</feature>
<feature type="region of interest" description="Disordered" evidence="3">
    <location>
        <begin position="426"/>
        <end position="459"/>
    </location>
</feature>
<gene>
    <name evidence="6" type="ORF">B0H16DRAFT_1587042</name>
</gene>
<evidence type="ECO:0000313" key="6">
    <source>
        <dbReference type="EMBL" id="KAJ7729320.1"/>
    </source>
</evidence>
<dbReference type="Proteomes" id="UP001215598">
    <property type="component" value="Unassembled WGS sequence"/>
</dbReference>
<feature type="domain" description="Alginate lyase" evidence="5">
    <location>
        <begin position="75"/>
        <end position="365"/>
    </location>
</feature>
<sequence>MPSRFRPCSQRTALYFGLSLVLFAQPILATNVFTCYANDFVDPSHTVGQYAANLAGAQDTIVAWANEMNSYGPWSVTYKPVLPPSGLKHDYMSWAPYQWPDCSKAGNTTVLTPEQMWKTCAYVFRDGQVNPDRTTINDFQSFFNLSDAVLYNSLAFTFQSQSSSVYSQNAVKFIRAWFLDSATAMNPNLNYAQMNRGPNGQHGEYTGILDLRGFAKIASGILILRQHGSSDWTADIDSQMGAWCQQYINWLQTAPTALQAAAAKNNHGTFYVNQLAALKLIVNDTAGATTLGRGYFGGIYKGQISSNGDQPMEASRTRPYHYRNFNIAGMITNARLLKYADPTSNDWNTTSNGATIQTAIDFLMTTNPSATQESNVTAEIYPNVAAVAATYGDSTGKYVAFLNTSGFPYASDASFLWDQPLAGGSDQPLVGGGNRSSNPISEASAAPASSSQASGTSGSMRPSMMIWATFGLLGIFGWRLC</sequence>
<evidence type="ECO:0000259" key="5">
    <source>
        <dbReference type="Pfam" id="PF05426"/>
    </source>
</evidence>
<dbReference type="AlphaFoldDB" id="A0AAD7HX70"/>
<evidence type="ECO:0000256" key="1">
    <source>
        <dbReference type="ARBA" id="ARBA00022729"/>
    </source>
</evidence>
<accession>A0AAD7HX70</accession>
<keyword evidence="7" id="KW-1185">Reference proteome</keyword>
<feature type="signal peptide" evidence="4">
    <location>
        <begin position="1"/>
        <end position="29"/>
    </location>
</feature>
<proteinExistence type="predicted"/>
<dbReference type="EMBL" id="JARKIB010000166">
    <property type="protein sequence ID" value="KAJ7729320.1"/>
    <property type="molecule type" value="Genomic_DNA"/>
</dbReference>
<dbReference type="Gene3D" id="1.50.10.100">
    <property type="entry name" value="Chondroitin AC/alginate lyase"/>
    <property type="match status" value="1"/>
</dbReference>
<dbReference type="InterPro" id="IPR008397">
    <property type="entry name" value="Alginate_lyase_dom"/>
</dbReference>